<dbReference type="GO" id="GO:0005770">
    <property type="term" value="C:late endosome"/>
    <property type="evidence" value="ECO:0007669"/>
    <property type="project" value="TreeGrafter"/>
</dbReference>
<dbReference type="PANTHER" id="PTHR11099">
    <property type="entry name" value="VACUOLAR SORTING PROTEIN 35"/>
    <property type="match status" value="1"/>
</dbReference>
<gene>
    <name evidence="7" type="ORF">RI543_003462</name>
</gene>
<name>A0AAN7WH24_9SACH</name>
<evidence type="ECO:0000313" key="8">
    <source>
        <dbReference type="Proteomes" id="UP001306508"/>
    </source>
</evidence>
<dbReference type="InterPro" id="IPR042491">
    <property type="entry name" value="Vps35_C"/>
</dbReference>
<comment type="subcellular location">
    <subcellularLocation>
        <location evidence="1">Membrane</location>
        <topology evidence="1">Peripheral membrane protein</topology>
    </subcellularLocation>
</comment>
<keyword evidence="8" id="KW-1185">Reference proteome</keyword>
<comment type="similarity">
    <text evidence="2 6">Belongs to the VPS35 family.</text>
</comment>
<dbReference type="EMBL" id="JAWIZZ010000047">
    <property type="protein sequence ID" value="KAK5779570.1"/>
    <property type="molecule type" value="Genomic_DNA"/>
</dbReference>
<keyword evidence="3 6" id="KW-0813">Transport</keyword>
<evidence type="ECO:0000256" key="4">
    <source>
        <dbReference type="ARBA" id="ARBA00022927"/>
    </source>
</evidence>
<dbReference type="Proteomes" id="UP001306508">
    <property type="component" value="Unassembled WGS sequence"/>
</dbReference>
<dbReference type="Gene3D" id="1.25.40.660">
    <property type="entry name" value="Vacuolar protein sorting-associated protein 35, helical subcomplex Vps35-C"/>
    <property type="match status" value="1"/>
</dbReference>
<evidence type="ECO:0000256" key="3">
    <source>
        <dbReference type="ARBA" id="ARBA00022448"/>
    </source>
</evidence>
<evidence type="ECO:0000256" key="6">
    <source>
        <dbReference type="PIRNR" id="PIRNR009375"/>
    </source>
</evidence>
<evidence type="ECO:0000256" key="5">
    <source>
        <dbReference type="ARBA" id="ARBA00023136"/>
    </source>
</evidence>
<dbReference type="AlphaFoldDB" id="A0AAN7WH24"/>
<dbReference type="GO" id="GO:0005829">
    <property type="term" value="C:cytosol"/>
    <property type="evidence" value="ECO:0007669"/>
    <property type="project" value="GOC"/>
</dbReference>
<dbReference type="PANTHER" id="PTHR11099:SF0">
    <property type="entry name" value="VACUOLAR PROTEIN SORTING-ASSOCIATED PROTEIN 35"/>
    <property type="match status" value="1"/>
</dbReference>
<comment type="caution">
    <text evidence="7">The sequence shown here is derived from an EMBL/GenBank/DDBJ whole genome shotgun (WGS) entry which is preliminary data.</text>
</comment>
<comment type="function">
    <text evidence="6">Plays a role in vesicular protein sorting.</text>
</comment>
<evidence type="ECO:0000256" key="2">
    <source>
        <dbReference type="ARBA" id="ARBA00006536"/>
    </source>
</evidence>
<reference evidence="8" key="1">
    <citation type="submission" date="2023-07" db="EMBL/GenBank/DDBJ databases">
        <title>A draft genome of Kazachstania heterogenica Y-27499.</title>
        <authorList>
            <person name="Donic C."/>
            <person name="Kralova J.S."/>
            <person name="Fidel L."/>
            <person name="Ben-Dor S."/>
            <person name="Jung S."/>
        </authorList>
    </citation>
    <scope>NUCLEOTIDE SEQUENCE [LARGE SCALE GENOMIC DNA]</scope>
    <source>
        <strain evidence="8">Y27499</strain>
    </source>
</reference>
<dbReference type="Pfam" id="PF03635">
    <property type="entry name" value="Vps35"/>
    <property type="match status" value="1"/>
</dbReference>
<protein>
    <recommendedName>
        <fullName evidence="6">Vacuolar protein sorting-associated protein 35</fullName>
    </recommendedName>
</protein>
<evidence type="ECO:0000313" key="7">
    <source>
        <dbReference type="EMBL" id="KAK5779570.1"/>
    </source>
</evidence>
<proteinExistence type="inferred from homology"/>
<keyword evidence="4 6" id="KW-0653">Protein transport</keyword>
<dbReference type="PIRSF" id="PIRSF009375">
    <property type="entry name" value="Retromer_Vps35"/>
    <property type="match status" value="1"/>
</dbReference>
<dbReference type="GO" id="GO:0006886">
    <property type="term" value="P:intracellular protein transport"/>
    <property type="evidence" value="ECO:0007669"/>
    <property type="project" value="TreeGrafter"/>
</dbReference>
<dbReference type="InterPro" id="IPR005378">
    <property type="entry name" value="Vps35"/>
</dbReference>
<organism evidence="7 8">
    <name type="scientific">Arxiozyma heterogenica</name>
    <dbReference type="NCBI Taxonomy" id="278026"/>
    <lineage>
        <taxon>Eukaryota</taxon>
        <taxon>Fungi</taxon>
        <taxon>Dikarya</taxon>
        <taxon>Ascomycota</taxon>
        <taxon>Saccharomycotina</taxon>
        <taxon>Saccharomycetes</taxon>
        <taxon>Saccharomycetales</taxon>
        <taxon>Saccharomycetaceae</taxon>
        <taxon>Arxiozyma</taxon>
    </lineage>
</organism>
<evidence type="ECO:0000256" key="1">
    <source>
        <dbReference type="ARBA" id="ARBA00004170"/>
    </source>
</evidence>
<sequence>MYTDNFDHAKSNIKQNSILMKRQLNKYQLMESLRFASLMLQELRNPNWSPKQYYELYILVFDSLSILSDYLIDNHPKKHHLADLYELVQYSGNVLPRLYLMVTVGTCYLNFEDTLTKQEILKDLIEMARGVQNPIRGLFLRYFISQRTKQYLLEKVNDTLEVTKFNCQFILNNFIEMNKLWVRLQYQGPLRDRDQRTKERKELQILVGSQLVRLSQIIEDDNDKSFETYSKCILPVLLEQVNQCKDTIGQEYLFDIICRVFPDHYHFKTLKQLLNTTIYLNSDVDINRLIILLINRLKDYVNREIVNMDPSNDDIFQIFWQYINDIQSKNNDFSLNQLVLLIQNIIHLSLTWYKDNLVHIENLFQFLFGVFEKQTLSNDAIESIDPLIFQLLTFTKDLENNDNDDVNNMIIPIVSNSSFYYEIIINCPSYTKLLLYLNTNKKLQISIISTIIDQFLKDDLSSTQSVKTSNTQDNSGSWVIHTRNEIEILLTFLQPLIEYYHRDDDDSENSSSNRQELISKLCHTIFNNIIKNKKVTSFKTIEDQLEAVIIIKNYLNSSSSGDNSYHGTTNQKNNSNILITYPSIIAIFWKLIRMSNFYKSKIIEKRDYYDNLIKQIFKYISRCNNDLYDIVTFNEDVNDKINNIETNMRVVDYIFKLNVTNANLADQLGYTELAYDFFSQAFTIFEESISDSKTQFQALNYMTQSLQRTRSLYGENKEEIQGDNYYNSLIVRCTLHGSKLLKKQDQCRSVYLCSHLWWATEINSIGEEEAIDESKSSQLFYHNGKRLLECLQRSLRTADSIMDNVQCCELMVEILNRCLYYFARGEEFETMITSSYVNGLIELIKSNLKSLNLEETTNNLSLDESNNKYNDDRSGIIENFEHVAGLDGQYWKSPSNNVSPAVICQAQLVKGKLSIHDMIRIPTEHFKRTCNYIVKQRSVDSRFNTIIV</sequence>
<dbReference type="GO" id="GO:0030906">
    <property type="term" value="C:retromer, cargo-selective complex"/>
    <property type="evidence" value="ECO:0007669"/>
    <property type="project" value="InterPro"/>
</dbReference>
<keyword evidence="5" id="KW-0472">Membrane</keyword>
<accession>A0AAN7WH24</accession>
<dbReference type="GO" id="GO:0042147">
    <property type="term" value="P:retrograde transport, endosome to Golgi"/>
    <property type="evidence" value="ECO:0007669"/>
    <property type="project" value="InterPro"/>
</dbReference>